<evidence type="ECO:0000256" key="3">
    <source>
        <dbReference type="ARBA" id="ARBA00022692"/>
    </source>
</evidence>
<evidence type="ECO:0000256" key="2">
    <source>
        <dbReference type="ARBA" id="ARBA00010430"/>
    </source>
</evidence>
<feature type="transmembrane region" description="Helical" evidence="7">
    <location>
        <begin position="39"/>
        <end position="59"/>
    </location>
</feature>
<dbReference type="OMA" id="MTKLFEW"/>
<dbReference type="GO" id="GO:0005789">
    <property type="term" value="C:endoplasmic reticulum membrane"/>
    <property type="evidence" value="ECO:0007669"/>
    <property type="project" value="UniProtKB-SubCell"/>
</dbReference>
<evidence type="ECO:0000313" key="9">
    <source>
        <dbReference type="EMBL" id="SSX29927.1"/>
    </source>
</evidence>
<dbReference type="PANTHER" id="PTHR16433:SF0">
    <property type="entry name" value="DOLICHOL-PHOSPHATE MANNOSYLTRANSFERASE SUBUNIT 3"/>
    <property type="match status" value="1"/>
</dbReference>
<reference evidence="9" key="1">
    <citation type="submission" date="2018-07" db="EMBL/GenBank/DDBJ databases">
        <authorList>
            <person name="Quirk P.G."/>
            <person name="Krulwich T.A."/>
        </authorList>
    </citation>
    <scope>NUCLEOTIDE SEQUENCE</scope>
</reference>
<dbReference type="AlphaFoldDB" id="A0A336MNV9"/>
<comment type="subunit">
    <text evidence="7">Component of the dolichol-phosphate mannose (DPM) synthase complex.</text>
</comment>
<name>A0A336MNV9_CULSO</name>
<evidence type="ECO:0000256" key="8">
    <source>
        <dbReference type="SAM" id="Coils"/>
    </source>
</evidence>
<gene>
    <name evidence="9" type="primary">CSON001887</name>
</gene>
<feature type="coiled-coil region" evidence="8">
    <location>
        <begin position="64"/>
        <end position="91"/>
    </location>
</feature>
<dbReference type="GO" id="GO:0006506">
    <property type="term" value="P:GPI anchor biosynthetic process"/>
    <property type="evidence" value="ECO:0007669"/>
    <property type="project" value="TreeGrafter"/>
</dbReference>
<comment type="pathway">
    <text evidence="7">Protein modification; protein glycosylation.</text>
</comment>
<dbReference type="UniPathway" id="UPA00378"/>
<comment type="subcellular location">
    <subcellularLocation>
        <location evidence="1 7">Endoplasmic reticulum membrane</location>
        <topology evidence="1 7">Multi-pass membrane protein</topology>
    </subcellularLocation>
</comment>
<comment type="caution">
    <text evidence="7">Lacks conserved residue(s) required for the propagation of feature annotation.</text>
</comment>
<dbReference type="Pfam" id="PF08285">
    <property type="entry name" value="DPM3"/>
    <property type="match status" value="1"/>
</dbReference>
<accession>A0A336MNV9</accession>
<dbReference type="GO" id="GO:0033185">
    <property type="term" value="C:dolichol-phosphate-mannose synthase complex"/>
    <property type="evidence" value="ECO:0007669"/>
    <property type="project" value="TreeGrafter"/>
</dbReference>
<dbReference type="EMBL" id="UFQT01001307">
    <property type="protein sequence ID" value="SSX29927.1"/>
    <property type="molecule type" value="Genomic_DNA"/>
</dbReference>
<keyword evidence="4 7" id="KW-0256">Endoplasmic reticulum</keyword>
<evidence type="ECO:0000256" key="7">
    <source>
        <dbReference type="RuleBase" id="RU365085"/>
    </source>
</evidence>
<comment type="similarity">
    <text evidence="2 7">Belongs to the DPM3 family.</text>
</comment>
<proteinExistence type="inferred from homology"/>
<evidence type="ECO:0000256" key="5">
    <source>
        <dbReference type="ARBA" id="ARBA00022989"/>
    </source>
</evidence>
<dbReference type="VEuPathDB" id="VectorBase:CSON001887"/>
<sequence>MTKLLQWLLALSVFAGIYSAFVFKYVRNQFVDENEFLVQISPIILVGLFGVYSVTVVLYRTLTFNDCKEAADELQAQIQEAKKDLKSKGFKFE</sequence>
<dbReference type="PANTHER" id="PTHR16433">
    <property type="entry name" value="DOLICHOL-PHOSPHATE MANNOSYLTRANSFERASE SUBUNIT 3"/>
    <property type="match status" value="1"/>
</dbReference>
<keyword evidence="6 7" id="KW-0472">Membrane</keyword>
<evidence type="ECO:0000256" key="1">
    <source>
        <dbReference type="ARBA" id="ARBA00004477"/>
    </source>
</evidence>
<evidence type="ECO:0000256" key="4">
    <source>
        <dbReference type="ARBA" id="ARBA00022824"/>
    </source>
</evidence>
<keyword evidence="3 7" id="KW-0812">Transmembrane</keyword>
<keyword evidence="5 7" id="KW-1133">Transmembrane helix</keyword>
<keyword evidence="8" id="KW-0175">Coiled coil</keyword>
<protein>
    <recommendedName>
        <fullName evidence="7">Dolichol-phosphate mannosyltransferase subunit 3</fullName>
    </recommendedName>
</protein>
<organism evidence="9">
    <name type="scientific">Culicoides sonorensis</name>
    <name type="common">Biting midge</name>
    <dbReference type="NCBI Taxonomy" id="179676"/>
    <lineage>
        <taxon>Eukaryota</taxon>
        <taxon>Metazoa</taxon>
        <taxon>Ecdysozoa</taxon>
        <taxon>Arthropoda</taxon>
        <taxon>Hexapoda</taxon>
        <taxon>Insecta</taxon>
        <taxon>Pterygota</taxon>
        <taxon>Neoptera</taxon>
        <taxon>Endopterygota</taxon>
        <taxon>Diptera</taxon>
        <taxon>Nematocera</taxon>
        <taxon>Chironomoidea</taxon>
        <taxon>Ceratopogonidae</taxon>
        <taxon>Ceratopogoninae</taxon>
        <taxon>Culicoides</taxon>
        <taxon>Monoculicoides</taxon>
    </lineage>
</organism>
<evidence type="ECO:0000256" key="6">
    <source>
        <dbReference type="ARBA" id="ARBA00023136"/>
    </source>
</evidence>
<comment type="function">
    <text evidence="7">Stabilizer subunit of the dolichol-phosphate mannose (DPM) synthase complex; tethers catalytic subunit to the ER.</text>
</comment>
<dbReference type="InterPro" id="IPR013174">
    <property type="entry name" value="DPM3"/>
</dbReference>